<dbReference type="RefSeq" id="WP_221258976.1">
    <property type="nucleotide sequence ID" value="NZ_AP024749.1"/>
</dbReference>
<organism evidence="2 3">
    <name type="scientific">Flavobacterium okayamense</name>
    <dbReference type="NCBI Taxonomy" id="2830782"/>
    <lineage>
        <taxon>Bacteria</taxon>
        <taxon>Pseudomonadati</taxon>
        <taxon>Bacteroidota</taxon>
        <taxon>Flavobacteriia</taxon>
        <taxon>Flavobacteriales</taxon>
        <taxon>Flavobacteriaceae</taxon>
        <taxon>Flavobacterium</taxon>
    </lineage>
</organism>
<gene>
    <name evidence="2" type="ORF">KK2020170_02170</name>
</gene>
<feature type="transmembrane region" description="Helical" evidence="1">
    <location>
        <begin position="124"/>
        <end position="140"/>
    </location>
</feature>
<accession>A0ABM7S0P5</accession>
<evidence type="ECO:0000313" key="2">
    <source>
        <dbReference type="EMBL" id="BCY27349.1"/>
    </source>
</evidence>
<dbReference type="NCBIfam" id="TIGR04127">
    <property type="entry name" value="flavo_near_exo"/>
    <property type="match status" value="1"/>
</dbReference>
<keyword evidence="1" id="KW-0472">Membrane</keyword>
<dbReference type="Proteomes" id="UP000825258">
    <property type="component" value="Chromosome"/>
</dbReference>
<feature type="transmembrane region" description="Helical" evidence="1">
    <location>
        <begin position="91"/>
        <end position="112"/>
    </location>
</feature>
<feature type="transmembrane region" description="Helical" evidence="1">
    <location>
        <begin position="12"/>
        <end position="34"/>
    </location>
</feature>
<dbReference type="EMBL" id="AP024749">
    <property type="protein sequence ID" value="BCY27349.1"/>
    <property type="molecule type" value="Genomic_DNA"/>
</dbReference>
<name>A0ABM7S0P5_9FLAO</name>
<feature type="transmembrane region" description="Helical" evidence="1">
    <location>
        <begin position="58"/>
        <end position="79"/>
    </location>
</feature>
<evidence type="ECO:0000256" key="1">
    <source>
        <dbReference type="SAM" id="Phobius"/>
    </source>
</evidence>
<reference evidence="2 3" key="1">
    <citation type="submission" date="2021-06" db="EMBL/GenBank/DDBJ databases">
        <title>Whole genome sequences of Flavobacterium sp. KK2020170 and assembly.</title>
        <authorList>
            <person name="Kitahara K."/>
            <person name="Miyoshi S."/>
            <person name="Uesaka K."/>
        </authorList>
    </citation>
    <scope>NUCLEOTIDE SEQUENCE [LARGE SCALE GENOMIC DNA]</scope>
    <source>
        <strain evidence="2 3">KK2020170</strain>
    </source>
</reference>
<keyword evidence="1" id="KW-1133">Transmembrane helix</keyword>
<proteinExistence type="predicted"/>
<keyword evidence="1" id="KW-0812">Transmembrane</keyword>
<evidence type="ECO:0000313" key="3">
    <source>
        <dbReference type="Proteomes" id="UP000825258"/>
    </source>
</evidence>
<keyword evidence="3" id="KW-1185">Reference proteome</keyword>
<protein>
    <submittedName>
        <fullName evidence="2">Exosortase F system-associated protein</fullName>
    </submittedName>
</protein>
<dbReference type="InterPro" id="IPR026414">
    <property type="entry name" value="ExosoTase_F-assoc_memb"/>
</dbReference>
<sequence>MLNEILKDKYKLAIIGILVLLLVCIRLFEARIFYDPFLDFFKTDFQNKELPNYDIFKLLLNLFLRYFLNTAISIGMLYILFKDKNITKLSLLLFVFLFIVLIILFFIELKFVNDYLLLFYTRRFLIQPIFLILFIPAFYYQKLNR</sequence>